<dbReference type="GO" id="GO:0005829">
    <property type="term" value="C:cytosol"/>
    <property type="evidence" value="ECO:0007669"/>
    <property type="project" value="TreeGrafter"/>
</dbReference>
<dbReference type="OrthoDB" id="6924at2157"/>
<dbReference type="PROSITE" id="PS51352">
    <property type="entry name" value="THIOREDOXIN_2"/>
    <property type="match status" value="1"/>
</dbReference>
<evidence type="ECO:0000256" key="8">
    <source>
        <dbReference type="ARBA" id="ARBA00025719"/>
    </source>
</evidence>
<evidence type="ECO:0000313" key="13">
    <source>
        <dbReference type="Proteomes" id="UP000002457"/>
    </source>
</evidence>
<dbReference type="AlphaFoldDB" id="B8GJN5"/>
<dbReference type="InterPro" id="IPR024706">
    <property type="entry name" value="Peroxiredoxin_AhpC-typ"/>
</dbReference>
<evidence type="ECO:0000259" key="11">
    <source>
        <dbReference type="PROSITE" id="PS51352"/>
    </source>
</evidence>
<keyword evidence="3 9" id="KW-0575">Peroxidase</keyword>
<keyword evidence="2 9" id="KW-0963">Cytoplasm</keyword>
<dbReference type="SUPFAM" id="SSF52833">
    <property type="entry name" value="Thioredoxin-like"/>
    <property type="match status" value="1"/>
</dbReference>
<dbReference type="GO" id="GO:0006979">
    <property type="term" value="P:response to oxidative stress"/>
    <property type="evidence" value="ECO:0007669"/>
    <property type="project" value="TreeGrafter"/>
</dbReference>
<dbReference type="CDD" id="cd03016">
    <property type="entry name" value="PRX_1cys"/>
    <property type="match status" value="1"/>
</dbReference>
<feature type="active site" description="Cysteine sulfenic acid (-SOH) intermediate; for peroxidase activity" evidence="10">
    <location>
        <position position="60"/>
    </location>
</feature>
<comment type="catalytic activity">
    <reaction evidence="9">
        <text>a hydroperoxide + [thioredoxin]-dithiol = an alcohol + [thioredoxin]-disulfide + H2O</text>
        <dbReference type="Rhea" id="RHEA:62620"/>
        <dbReference type="Rhea" id="RHEA-COMP:10698"/>
        <dbReference type="Rhea" id="RHEA-COMP:10700"/>
        <dbReference type="ChEBI" id="CHEBI:15377"/>
        <dbReference type="ChEBI" id="CHEBI:29950"/>
        <dbReference type="ChEBI" id="CHEBI:30879"/>
        <dbReference type="ChEBI" id="CHEBI:35924"/>
        <dbReference type="ChEBI" id="CHEBI:50058"/>
        <dbReference type="EC" id="1.11.1.24"/>
    </reaction>
</comment>
<keyword evidence="7 9" id="KW-0676">Redox-active center</keyword>
<dbReference type="HOGENOM" id="CLU_042529_4_4_2"/>
<keyword evidence="6 9" id="KW-1015">Disulfide bond</keyword>
<dbReference type="EMBL" id="CP001338">
    <property type="protein sequence ID" value="ACL15689.1"/>
    <property type="molecule type" value="Genomic_DNA"/>
</dbReference>
<dbReference type="Proteomes" id="UP000002457">
    <property type="component" value="Chromosome"/>
</dbReference>
<evidence type="ECO:0000256" key="10">
    <source>
        <dbReference type="PIRSR" id="PIRSR000239-1"/>
    </source>
</evidence>
<evidence type="ECO:0000256" key="7">
    <source>
        <dbReference type="ARBA" id="ARBA00023284"/>
    </source>
</evidence>
<evidence type="ECO:0000256" key="3">
    <source>
        <dbReference type="ARBA" id="ARBA00022559"/>
    </source>
</evidence>
<dbReference type="Pfam" id="PF00578">
    <property type="entry name" value="AhpC-TSA"/>
    <property type="match status" value="1"/>
</dbReference>
<feature type="domain" description="Thioredoxin" evidence="11">
    <location>
        <begin position="19"/>
        <end position="174"/>
    </location>
</feature>
<dbReference type="InterPro" id="IPR013766">
    <property type="entry name" value="Thioredoxin_domain"/>
</dbReference>
<dbReference type="RefSeq" id="WP_012617008.1">
    <property type="nucleotide sequence ID" value="NC_011832.1"/>
</dbReference>
<dbReference type="GO" id="GO:0033554">
    <property type="term" value="P:cellular response to stress"/>
    <property type="evidence" value="ECO:0007669"/>
    <property type="project" value="TreeGrafter"/>
</dbReference>
<comment type="similarity">
    <text evidence="1">Belongs to the peroxiredoxin family. AhpC/Prx1 subfamily.</text>
</comment>
<keyword evidence="13" id="KW-1185">Reference proteome</keyword>
<dbReference type="GeneID" id="7272608"/>
<organism evidence="12 13">
    <name type="scientific">Methanosphaerula palustris (strain ATCC BAA-1556 / DSM 19958 / E1-9c)</name>
    <dbReference type="NCBI Taxonomy" id="521011"/>
    <lineage>
        <taxon>Archaea</taxon>
        <taxon>Methanobacteriati</taxon>
        <taxon>Methanobacteriota</taxon>
        <taxon>Stenosarchaea group</taxon>
        <taxon>Methanomicrobia</taxon>
        <taxon>Methanomicrobiales</taxon>
        <taxon>Methanoregulaceae</taxon>
        <taxon>Methanosphaerula</taxon>
    </lineage>
</organism>
<dbReference type="InterPro" id="IPR022915">
    <property type="entry name" value="Peroxiredoxin_TDXH"/>
</dbReference>
<dbReference type="EC" id="1.11.1.24" evidence="9"/>
<dbReference type="PANTHER" id="PTHR10681">
    <property type="entry name" value="THIOREDOXIN PEROXIDASE"/>
    <property type="match status" value="1"/>
</dbReference>
<dbReference type="InterPro" id="IPR000866">
    <property type="entry name" value="AhpC/TSA"/>
</dbReference>
<comment type="similarity">
    <text evidence="8 9">Belongs to the peroxiredoxin family. Prx6 subfamily.</text>
</comment>
<dbReference type="InterPro" id="IPR045020">
    <property type="entry name" value="PRX_1cys"/>
</dbReference>
<dbReference type="PANTHER" id="PTHR10681:SF128">
    <property type="entry name" value="THIOREDOXIN-DEPENDENT PEROXIDE REDUCTASE, MITOCHONDRIAL"/>
    <property type="match status" value="1"/>
</dbReference>
<comment type="miscellaneous">
    <text evidence="9">The active site is a conserved redox-active cysteine residue, the peroxidatic cysteine (C(P)), which makes the nucleophilic attack on the peroxide substrate. The peroxide oxidizes the C(P)-SH to cysteine sulfenic acid (C(P)-SOH), which then reacts with another cysteine residue, the resolving cysteine (C(R)), to form a disulfide bridge. The disulfide is subsequently reduced by an appropriate electron donor to complete the catalytic cycle. Although the primary sequence of this enzyme is similar to those of the 1-Cys Prx6 enzymes, its catalytic properties resemble those of the typical 2-Cys Prxs and C(R) is provided by the other dimeric subunit to form an intersubunit disulfide. The disulfide is subsequently reduced by thioredoxin.</text>
</comment>
<dbReference type="eggNOG" id="arCOG00312">
    <property type="taxonomic scope" value="Archaea"/>
</dbReference>
<comment type="subunit">
    <text evidence="9">Homodecamer. Pentamer of dimers that assemble into a ring structure.</text>
</comment>
<keyword evidence="5 9" id="KW-0560">Oxidoreductase</keyword>
<comment type="function">
    <text evidence="9">Thiol-specific peroxidase that catalyzes the reduction of hydrogen peroxide and organic hydroperoxides to water and alcohols, respectively. Plays a role in cell protection against oxidative stress by detoxifying peroxides.</text>
</comment>
<feature type="disulfide bond" description="Interchain (with Cys-219); in linked form" evidence="9">
    <location>
        <position position="60"/>
    </location>
</feature>
<dbReference type="GO" id="GO:0045454">
    <property type="term" value="P:cell redox homeostasis"/>
    <property type="evidence" value="ECO:0007669"/>
    <property type="project" value="TreeGrafter"/>
</dbReference>
<dbReference type="STRING" id="521011.Mpal_0307"/>
<dbReference type="InterPro" id="IPR036249">
    <property type="entry name" value="Thioredoxin-like_sf"/>
</dbReference>
<dbReference type="GO" id="GO:0042744">
    <property type="term" value="P:hydrogen peroxide catabolic process"/>
    <property type="evidence" value="ECO:0007669"/>
    <property type="project" value="TreeGrafter"/>
</dbReference>
<dbReference type="PIRSF" id="PIRSF000239">
    <property type="entry name" value="AHPC"/>
    <property type="match status" value="1"/>
</dbReference>
<dbReference type="Gene3D" id="3.40.30.10">
    <property type="entry name" value="Glutaredoxin"/>
    <property type="match status" value="1"/>
</dbReference>
<protein>
    <recommendedName>
        <fullName evidence="9">Peroxiredoxin</fullName>
        <ecNumber evidence="9">1.11.1.24</ecNumber>
    </recommendedName>
    <alternativeName>
        <fullName evidence="9">Thioredoxin peroxidase</fullName>
    </alternativeName>
    <alternativeName>
        <fullName evidence="9">Thioredoxin-dependent peroxiredoxin</fullName>
    </alternativeName>
</protein>
<evidence type="ECO:0000313" key="12">
    <source>
        <dbReference type="EMBL" id="ACL15689.1"/>
    </source>
</evidence>
<dbReference type="Gene3D" id="3.30.1020.10">
    <property type="entry name" value="Antioxidant, Horf6, Chain A, domain2"/>
    <property type="match status" value="1"/>
</dbReference>
<dbReference type="NCBIfam" id="NF009668">
    <property type="entry name" value="PRK13189.1"/>
    <property type="match status" value="1"/>
</dbReference>
<feature type="disulfide bond" description="Alternate" evidence="9">
    <location>
        <begin position="213"/>
        <end position="219"/>
    </location>
</feature>
<evidence type="ECO:0000256" key="2">
    <source>
        <dbReference type="ARBA" id="ARBA00022490"/>
    </source>
</evidence>
<gene>
    <name evidence="12" type="ordered locus">Mpal_0307</name>
</gene>
<feature type="active site" description="Cysteine sulfenic acid (-SOH) intermediate" evidence="9">
    <location>
        <position position="60"/>
    </location>
</feature>
<evidence type="ECO:0000256" key="6">
    <source>
        <dbReference type="ARBA" id="ARBA00023157"/>
    </source>
</evidence>
<evidence type="ECO:0000256" key="4">
    <source>
        <dbReference type="ARBA" id="ARBA00022862"/>
    </source>
</evidence>
<evidence type="ECO:0000256" key="1">
    <source>
        <dbReference type="ARBA" id="ARBA00009796"/>
    </source>
</evidence>
<dbReference type="HAMAP" id="MF_00401">
    <property type="entry name" value="Peroxiredoxin"/>
    <property type="match status" value="1"/>
</dbReference>
<dbReference type="InterPro" id="IPR050217">
    <property type="entry name" value="Peroxiredoxin"/>
</dbReference>
<reference evidence="12 13" key="1">
    <citation type="journal article" date="2015" name="Genome Announc.">
        <title>Complete Genome Sequence of Methanosphaerula palustris E1-9CT, a Hydrogenotrophic Methanogen Isolated from a Minerotrophic Fen Peatland.</title>
        <authorList>
            <person name="Cadillo-Quiroz H."/>
            <person name="Browne P."/>
            <person name="Kyrpides N."/>
            <person name="Woyke T."/>
            <person name="Goodwin L."/>
            <person name="Detter C."/>
            <person name="Yavitt J.B."/>
            <person name="Zinder S.H."/>
        </authorList>
    </citation>
    <scope>NUCLEOTIDE SEQUENCE [LARGE SCALE GENOMIC DNA]</scope>
    <source>
        <strain evidence="13">ATCC BAA-1556 / DSM 19958 / E1-9c</strain>
    </source>
</reference>
<feature type="binding site" evidence="9">
    <location>
        <position position="137"/>
    </location>
    <ligand>
        <name>substrate</name>
    </ligand>
</feature>
<evidence type="ECO:0000256" key="5">
    <source>
        <dbReference type="ARBA" id="ARBA00023002"/>
    </source>
</evidence>
<dbReference type="InterPro" id="IPR019479">
    <property type="entry name" value="Peroxiredoxin_C"/>
</dbReference>
<dbReference type="Pfam" id="PF10417">
    <property type="entry name" value="1-cysPrx_C"/>
    <property type="match status" value="1"/>
</dbReference>
<dbReference type="KEGG" id="mpl:Mpal_0307"/>
<sequence>MELEDACGCGCEDEYAAMPILGEPAPDFTALTTQGELKLSDLKGKWVVLFSHPADFTPVCTTEFMGFAAVADELKALNVQLIGLSIDSVSAHLAWIHAIEEKMGVEIPFPVIADLDMRIASRYGMIHPAMSNTATVRSVFFIDDKGILRAMIYYPQTNGRYIPEIIRLVKALQTTDAHGVSTPVNWQPGEKVVVAPPKTVAQMKARAGEGYECKDWYLCYKSV</sequence>
<evidence type="ECO:0000256" key="9">
    <source>
        <dbReference type="HAMAP-Rule" id="MF_00401"/>
    </source>
</evidence>
<name>B8GJN5_METPE</name>
<dbReference type="GO" id="GO:0008379">
    <property type="term" value="F:thioredoxin peroxidase activity"/>
    <property type="evidence" value="ECO:0007669"/>
    <property type="project" value="TreeGrafter"/>
</dbReference>
<accession>B8GJN5</accession>
<keyword evidence="4 9" id="KW-0049">Antioxidant</keyword>
<comment type="subcellular location">
    <subcellularLocation>
        <location evidence="9">Cytoplasm</location>
    </subcellularLocation>
</comment>
<proteinExistence type="inferred from homology"/>
<feature type="disulfide bond" description="Interchain (with Cys-60); in linked form" evidence="9">
    <location>
        <position position="219"/>
    </location>
</feature>